<feature type="chain" id="PRO_5046992557" description="Secreted protein" evidence="1">
    <location>
        <begin position="31"/>
        <end position="76"/>
    </location>
</feature>
<feature type="signal peptide" evidence="1">
    <location>
        <begin position="1"/>
        <end position="30"/>
    </location>
</feature>
<evidence type="ECO:0000313" key="2">
    <source>
        <dbReference type="EMBL" id="MFJ2825528.1"/>
    </source>
</evidence>
<name>A0ABW8EQJ8_STRT5</name>
<organism evidence="2 3">
    <name type="scientific">Streptomyces toxytricini</name>
    <name type="common">Actinomyces toxytricini</name>
    <dbReference type="NCBI Taxonomy" id="67369"/>
    <lineage>
        <taxon>Bacteria</taxon>
        <taxon>Bacillati</taxon>
        <taxon>Actinomycetota</taxon>
        <taxon>Actinomycetes</taxon>
        <taxon>Kitasatosporales</taxon>
        <taxon>Streptomycetaceae</taxon>
        <taxon>Streptomyces</taxon>
    </lineage>
</organism>
<evidence type="ECO:0000256" key="1">
    <source>
        <dbReference type="SAM" id="SignalP"/>
    </source>
</evidence>
<comment type="caution">
    <text evidence="2">The sequence shown here is derived from an EMBL/GenBank/DDBJ whole genome shotgun (WGS) entry which is preliminary data.</text>
</comment>
<gene>
    <name evidence="2" type="ORF">ACIO7M_31085</name>
</gene>
<evidence type="ECO:0000313" key="3">
    <source>
        <dbReference type="Proteomes" id="UP001617351"/>
    </source>
</evidence>
<keyword evidence="1" id="KW-0732">Signal</keyword>
<accession>A0ABW8EQJ8</accession>
<evidence type="ECO:0008006" key="4">
    <source>
        <dbReference type="Google" id="ProtNLM"/>
    </source>
</evidence>
<dbReference type="Proteomes" id="UP001617351">
    <property type="component" value="Unassembled WGS sequence"/>
</dbReference>
<protein>
    <recommendedName>
        <fullName evidence="4">Secreted protein</fullName>
    </recommendedName>
</protein>
<proteinExistence type="predicted"/>
<dbReference type="EMBL" id="JBIUYY010000018">
    <property type="protein sequence ID" value="MFJ2825528.1"/>
    <property type="molecule type" value="Genomic_DNA"/>
</dbReference>
<sequence>MRRQRGLRAVLPAVAVACTTALGGSVQAQAAPAPGPAAAASAAGVGPVQLRYTGVGGGPLNIAQRAAYEAALAKAA</sequence>
<keyword evidence="3" id="KW-1185">Reference proteome</keyword>
<dbReference type="RefSeq" id="WP_402386951.1">
    <property type="nucleotide sequence ID" value="NZ_JBIUYY010000018.1"/>
</dbReference>
<reference evidence="2 3" key="1">
    <citation type="submission" date="2024-10" db="EMBL/GenBank/DDBJ databases">
        <title>The Natural Products Discovery Center: Release of the First 8490 Sequenced Strains for Exploring Actinobacteria Biosynthetic Diversity.</title>
        <authorList>
            <person name="Kalkreuter E."/>
            <person name="Kautsar S.A."/>
            <person name="Yang D."/>
            <person name="Bader C.D."/>
            <person name="Teijaro C.N."/>
            <person name="Fluegel L."/>
            <person name="Davis C.M."/>
            <person name="Simpson J.R."/>
            <person name="Lauterbach L."/>
            <person name="Steele A.D."/>
            <person name="Gui C."/>
            <person name="Meng S."/>
            <person name="Li G."/>
            <person name="Viehrig K."/>
            <person name="Ye F."/>
            <person name="Su P."/>
            <person name="Kiefer A.F."/>
            <person name="Nichols A."/>
            <person name="Cepeda A.J."/>
            <person name="Yan W."/>
            <person name="Fan B."/>
            <person name="Jiang Y."/>
            <person name="Adhikari A."/>
            <person name="Zheng C.-J."/>
            <person name="Schuster L."/>
            <person name="Cowan T.M."/>
            <person name="Smanski M.J."/>
            <person name="Chevrette M.G."/>
            <person name="De Carvalho L.P.S."/>
            <person name="Shen B."/>
        </authorList>
    </citation>
    <scope>NUCLEOTIDE SEQUENCE [LARGE SCALE GENOMIC DNA]</scope>
    <source>
        <strain evidence="2 3">NPDC087220</strain>
    </source>
</reference>